<evidence type="ECO:0000313" key="2">
    <source>
        <dbReference type="EMBL" id="TNV76432.1"/>
    </source>
</evidence>
<gene>
    <name evidence="2" type="ORF">FGO68_gene11575</name>
</gene>
<accession>A0A8J8NJ40</accession>
<name>A0A8J8NJ40_HALGN</name>
<protein>
    <submittedName>
        <fullName evidence="2">Uncharacterized protein</fullName>
    </submittedName>
</protein>
<dbReference type="EMBL" id="RRYP01013594">
    <property type="protein sequence ID" value="TNV76432.1"/>
    <property type="molecule type" value="Genomic_DNA"/>
</dbReference>
<feature type="region of interest" description="Disordered" evidence="1">
    <location>
        <begin position="211"/>
        <end position="267"/>
    </location>
</feature>
<sequence length="267" mass="30538">MSDSPSSIQIGKIKSKYLISIIVGNSFHIQPAKKFLHSINRNTRLYLIQQKAVIEAFLGKRCEKCMQLDCDEVCEQCVCCKKWDRQRKNSSVSRSDNIKLCDKCRSSSVKLEFCSHCGQLLFDGSLYQNTDGDIFCKDCWVNNKRRVFGSVQDRDGKYYCYKCYGNYVCNEAYHEETGYYADRRCDCQACGGWRSRLCKRCCERINGSNCENGSTSKEFSGVDEVSEGGEDEISYASEEESGEASKEEKSVASKKEKRDVNEEQQEQ</sequence>
<organism evidence="2 3">
    <name type="scientific">Halteria grandinella</name>
    <dbReference type="NCBI Taxonomy" id="5974"/>
    <lineage>
        <taxon>Eukaryota</taxon>
        <taxon>Sar</taxon>
        <taxon>Alveolata</taxon>
        <taxon>Ciliophora</taxon>
        <taxon>Intramacronucleata</taxon>
        <taxon>Spirotrichea</taxon>
        <taxon>Stichotrichia</taxon>
        <taxon>Sporadotrichida</taxon>
        <taxon>Halteriidae</taxon>
        <taxon>Halteria</taxon>
    </lineage>
</organism>
<dbReference type="Proteomes" id="UP000785679">
    <property type="component" value="Unassembled WGS sequence"/>
</dbReference>
<dbReference type="AlphaFoldDB" id="A0A8J8NJ40"/>
<feature type="compositionally biased region" description="Basic and acidic residues" evidence="1">
    <location>
        <begin position="243"/>
        <end position="261"/>
    </location>
</feature>
<reference evidence="2" key="1">
    <citation type="submission" date="2019-06" db="EMBL/GenBank/DDBJ databases">
        <authorList>
            <person name="Zheng W."/>
        </authorList>
    </citation>
    <scope>NUCLEOTIDE SEQUENCE</scope>
    <source>
        <strain evidence="2">QDHG01</strain>
    </source>
</reference>
<evidence type="ECO:0000256" key="1">
    <source>
        <dbReference type="SAM" id="MobiDB-lite"/>
    </source>
</evidence>
<keyword evidence="3" id="KW-1185">Reference proteome</keyword>
<comment type="caution">
    <text evidence="2">The sequence shown here is derived from an EMBL/GenBank/DDBJ whole genome shotgun (WGS) entry which is preliminary data.</text>
</comment>
<evidence type="ECO:0000313" key="3">
    <source>
        <dbReference type="Proteomes" id="UP000785679"/>
    </source>
</evidence>
<proteinExistence type="predicted"/>
<feature type="compositionally biased region" description="Acidic residues" evidence="1">
    <location>
        <begin position="224"/>
        <end position="242"/>
    </location>
</feature>